<dbReference type="PANTHER" id="PTHR48258">
    <property type="entry name" value="DUF4218 DOMAIN-CONTAINING PROTEIN-RELATED"/>
    <property type="match status" value="1"/>
</dbReference>
<accession>A0A822ZKU0</accession>
<evidence type="ECO:0000313" key="3">
    <source>
        <dbReference type="EMBL" id="DAD43616.1"/>
    </source>
</evidence>
<organism evidence="3 4">
    <name type="scientific">Nelumbo nucifera</name>
    <name type="common">Sacred lotus</name>
    <dbReference type="NCBI Taxonomy" id="4432"/>
    <lineage>
        <taxon>Eukaryota</taxon>
        <taxon>Viridiplantae</taxon>
        <taxon>Streptophyta</taxon>
        <taxon>Embryophyta</taxon>
        <taxon>Tracheophyta</taxon>
        <taxon>Spermatophyta</taxon>
        <taxon>Magnoliopsida</taxon>
        <taxon>Proteales</taxon>
        <taxon>Nelumbonaceae</taxon>
        <taxon>Nelumbo</taxon>
    </lineage>
</organism>
<dbReference type="PANTHER" id="PTHR48258:SF15">
    <property type="entry name" value="OS02G0543900 PROTEIN"/>
    <property type="match status" value="1"/>
</dbReference>
<evidence type="ECO:0000256" key="1">
    <source>
        <dbReference type="SAM" id="MobiDB-lite"/>
    </source>
</evidence>
<protein>
    <recommendedName>
        <fullName evidence="2">DUF4216 domain-containing protein</fullName>
    </recommendedName>
</protein>
<dbReference type="Pfam" id="PF13952">
    <property type="entry name" value="DUF4216"/>
    <property type="match status" value="1"/>
</dbReference>
<dbReference type="AlphaFoldDB" id="A0A822ZKU0"/>
<feature type="region of interest" description="Disordered" evidence="1">
    <location>
        <begin position="219"/>
        <end position="238"/>
    </location>
</feature>
<dbReference type="Proteomes" id="UP000607653">
    <property type="component" value="Unassembled WGS sequence"/>
</dbReference>
<proteinExistence type="predicted"/>
<name>A0A822ZKU0_NELNU</name>
<sequence length="238" mass="27816">MDEQGNEQVTNEIRWLARGPIEVARRYSGYIINGFRFYTKHRERFLKSQNNGVVVTVKTMSYASARDRRPIEGKINYYGALTDIIQLDYSSRYKLVLFKCDWVDINRGCKKDSFGFTLGNFNHLKHMGNDVTDDPFVLASQVKKVFYVEDESHKDWFVVMHAKVRDMYDMGDELCVNTEQPIEQVVKDTFDVTHNQNEWIRMEVDDNGDDDELCITPNAEDELDEGNETEDDGEENFF</sequence>
<dbReference type="EMBL" id="DUZY01000006">
    <property type="protein sequence ID" value="DAD43616.1"/>
    <property type="molecule type" value="Genomic_DNA"/>
</dbReference>
<dbReference type="InterPro" id="IPR025312">
    <property type="entry name" value="DUF4216"/>
</dbReference>
<gene>
    <name evidence="3" type="ORF">HUJ06_001846</name>
</gene>
<evidence type="ECO:0000313" key="4">
    <source>
        <dbReference type="Proteomes" id="UP000607653"/>
    </source>
</evidence>
<feature type="domain" description="DUF4216" evidence="2">
    <location>
        <begin position="85"/>
        <end position="159"/>
    </location>
</feature>
<evidence type="ECO:0000259" key="2">
    <source>
        <dbReference type="Pfam" id="PF13952"/>
    </source>
</evidence>
<comment type="caution">
    <text evidence="3">The sequence shown here is derived from an EMBL/GenBank/DDBJ whole genome shotgun (WGS) entry which is preliminary data.</text>
</comment>
<keyword evidence="4" id="KW-1185">Reference proteome</keyword>
<reference evidence="3 4" key="1">
    <citation type="journal article" date="2020" name="Mol. Biol. Evol.">
        <title>Distinct Expression and Methylation Patterns for Genes with Different Fates following a Single Whole-Genome Duplication in Flowering Plants.</title>
        <authorList>
            <person name="Shi T."/>
            <person name="Rahmani R.S."/>
            <person name="Gugger P.F."/>
            <person name="Wang M."/>
            <person name="Li H."/>
            <person name="Zhang Y."/>
            <person name="Li Z."/>
            <person name="Wang Q."/>
            <person name="Van de Peer Y."/>
            <person name="Marchal K."/>
            <person name="Chen J."/>
        </authorList>
    </citation>
    <scope>NUCLEOTIDE SEQUENCE [LARGE SCALE GENOMIC DNA]</scope>
    <source>
        <tissue evidence="3">Leaf</tissue>
    </source>
</reference>